<dbReference type="AlphaFoldDB" id="A0A1W2EA91"/>
<dbReference type="Pfam" id="PF00482">
    <property type="entry name" value="T2SSF"/>
    <property type="match status" value="2"/>
</dbReference>
<dbReference type="Gene3D" id="1.20.81.30">
    <property type="entry name" value="Type II secretion system (T2SS), domain F"/>
    <property type="match status" value="2"/>
</dbReference>
<evidence type="ECO:0000256" key="7">
    <source>
        <dbReference type="ARBA" id="ARBA00023136"/>
    </source>
</evidence>
<dbReference type="STRING" id="112901.SAMN04488500_12291"/>
<comment type="subcellular location">
    <subcellularLocation>
        <location evidence="1">Cell inner membrane</location>
        <topology evidence="1">Multi-pass membrane protein</topology>
    </subcellularLocation>
</comment>
<dbReference type="PRINTS" id="PR00812">
    <property type="entry name" value="BCTERIALGSPF"/>
</dbReference>
<dbReference type="InterPro" id="IPR003004">
    <property type="entry name" value="GspF/PilC"/>
</dbReference>
<feature type="transmembrane region" description="Helical" evidence="8">
    <location>
        <begin position="223"/>
        <end position="243"/>
    </location>
</feature>
<keyword evidence="3" id="KW-1003">Cell membrane</keyword>
<feature type="domain" description="Type II secretion system protein GspF" evidence="9">
    <location>
        <begin position="274"/>
        <end position="396"/>
    </location>
</feature>
<evidence type="ECO:0000256" key="3">
    <source>
        <dbReference type="ARBA" id="ARBA00022475"/>
    </source>
</evidence>
<dbReference type="RefSeq" id="WP_084577725.1">
    <property type="nucleotide sequence ID" value="NZ_CP155572.1"/>
</dbReference>
<gene>
    <name evidence="10" type="ORF">SAMN04488500_12291</name>
</gene>
<evidence type="ECO:0000256" key="4">
    <source>
        <dbReference type="ARBA" id="ARBA00022519"/>
    </source>
</evidence>
<dbReference type="PANTHER" id="PTHR30012:SF0">
    <property type="entry name" value="TYPE II SECRETION SYSTEM PROTEIN F-RELATED"/>
    <property type="match status" value="1"/>
</dbReference>
<evidence type="ECO:0000256" key="5">
    <source>
        <dbReference type="ARBA" id="ARBA00022692"/>
    </source>
</evidence>
<sequence>MAKTYDYKAKDRTGQVHTGSILADSETAVALHCREKGYFVLQIKAQGRPGGTLGAIADSLQTVKTKDLAMVCRQLATMVDAGLSLISCLSVLIDQTSNSRIKAALQSVYKKVKEGETFSHALAEHPRVFPTIMINMVEAGEVGGVLDDVLNRLATHFEKEHKLNEKVKSAMTYPAVVITMAVLCVVFILTFVLPTFMTMFAGMKVELPWPTKMLLALSDFLKNYWWLVLLELSCMLIALKIAYNKDSTRKKLDQLILTLPIAGPLTRKIAIARFSRTLSTLVRGGVPIITALDVVKRTIGNLSMMDALTKAQISVQEGVGLASTLGSSKIFTPMVIHMVAIGEESGALDKMLEKVADFYESEVDDTVSRLSSIMEPVIVGILGVVIGFIVISVVLPLFDVITNMGR</sequence>
<dbReference type="OrthoDB" id="9805682at2"/>
<keyword evidence="7 8" id="KW-0472">Membrane</keyword>
<evidence type="ECO:0000259" key="9">
    <source>
        <dbReference type="Pfam" id="PF00482"/>
    </source>
</evidence>
<dbReference type="PANTHER" id="PTHR30012">
    <property type="entry name" value="GENERAL SECRETION PATHWAY PROTEIN"/>
    <property type="match status" value="1"/>
</dbReference>
<evidence type="ECO:0000313" key="11">
    <source>
        <dbReference type="Proteomes" id="UP000192738"/>
    </source>
</evidence>
<organism evidence="10 11">
    <name type="scientific">Sporomusa malonica</name>
    <dbReference type="NCBI Taxonomy" id="112901"/>
    <lineage>
        <taxon>Bacteria</taxon>
        <taxon>Bacillati</taxon>
        <taxon>Bacillota</taxon>
        <taxon>Negativicutes</taxon>
        <taxon>Selenomonadales</taxon>
        <taxon>Sporomusaceae</taxon>
        <taxon>Sporomusa</taxon>
    </lineage>
</organism>
<name>A0A1W2EA91_9FIRM</name>
<keyword evidence="4" id="KW-0997">Cell inner membrane</keyword>
<protein>
    <submittedName>
        <fullName evidence="10">Type IV pilus assembly protein PilC</fullName>
    </submittedName>
</protein>
<keyword evidence="11" id="KW-1185">Reference proteome</keyword>
<dbReference type="GO" id="GO:0015628">
    <property type="term" value="P:protein secretion by the type II secretion system"/>
    <property type="evidence" value="ECO:0007669"/>
    <property type="project" value="TreeGrafter"/>
</dbReference>
<accession>A0A1W2EA91</accession>
<feature type="domain" description="Type II secretion system protein GspF" evidence="9">
    <location>
        <begin position="72"/>
        <end position="194"/>
    </location>
</feature>
<dbReference type="InterPro" id="IPR018076">
    <property type="entry name" value="T2SS_GspF_dom"/>
</dbReference>
<reference evidence="10 11" key="1">
    <citation type="submission" date="2017-04" db="EMBL/GenBank/DDBJ databases">
        <authorList>
            <person name="Afonso C.L."/>
            <person name="Miller P.J."/>
            <person name="Scott M.A."/>
            <person name="Spackman E."/>
            <person name="Goraichik I."/>
            <person name="Dimitrov K.M."/>
            <person name="Suarez D.L."/>
            <person name="Swayne D.E."/>
        </authorList>
    </citation>
    <scope>NUCLEOTIDE SEQUENCE [LARGE SCALE GENOMIC DNA]</scope>
    <source>
        <strain evidence="10 11">DSM 5090</strain>
    </source>
</reference>
<dbReference type="GO" id="GO:0005886">
    <property type="term" value="C:plasma membrane"/>
    <property type="evidence" value="ECO:0007669"/>
    <property type="project" value="UniProtKB-SubCell"/>
</dbReference>
<dbReference type="EMBL" id="FWXI01000022">
    <property type="protein sequence ID" value="SMD06621.1"/>
    <property type="molecule type" value="Genomic_DNA"/>
</dbReference>
<evidence type="ECO:0000256" key="8">
    <source>
        <dbReference type="SAM" id="Phobius"/>
    </source>
</evidence>
<feature type="transmembrane region" description="Helical" evidence="8">
    <location>
        <begin position="377"/>
        <end position="398"/>
    </location>
</feature>
<keyword evidence="5 8" id="KW-0812">Transmembrane</keyword>
<dbReference type="FunFam" id="1.20.81.30:FF:000001">
    <property type="entry name" value="Type II secretion system protein F"/>
    <property type="match status" value="2"/>
</dbReference>
<proteinExistence type="inferred from homology"/>
<keyword evidence="6 8" id="KW-1133">Transmembrane helix</keyword>
<dbReference type="Proteomes" id="UP000192738">
    <property type="component" value="Unassembled WGS sequence"/>
</dbReference>
<dbReference type="InterPro" id="IPR042094">
    <property type="entry name" value="T2SS_GspF_sf"/>
</dbReference>
<comment type="similarity">
    <text evidence="2">Belongs to the GSP F family.</text>
</comment>
<evidence type="ECO:0000256" key="2">
    <source>
        <dbReference type="ARBA" id="ARBA00005745"/>
    </source>
</evidence>
<evidence type="ECO:0000256" key="1">
    <source>
        <dbReference type="ARBA" id="ARBA00004429"/>
    </source>
</evidence>
<evidence type="ECO:0000313" key="10">
    <source>
        <dbReference type="EMBL" id="SMD06621.1"/>
    </source>
</evidence>
<evidence type="ECO:0000256" key="6">
    <source>
        <dbReference type="ARBA" id="ARBA00022989"/>
    </source>
</evidence>
<feature type="transmembrane region" description="Helical" evidence="8">
    <location>
        <begin position="175"/>
        <end position="203"/>
    </location>
</feature>